<protein>
    <submittedName>
        <fullName evidence="2">Protein phosphatase 2C domain-containing protein</fullName>
    </submittedName>
</protein>
<evidence type="ECO:0000259" key="1">
    <source>
        <dbReference type="SMART" id="SM00331"/>
    </source>
</evidence>
<feature type="domain" description="PPM-type phosphatase" evidence="1">
    <location>
        <begin position="31"/>
        <end position="273"/>
    </location>
</feature>
<dbReference type="InterPro" id="IPR036457">
    <property type="entry name" value="PPM-type-like_dom_sf"/>
</dbReference>
<keyword evidence="3" id="KW-1185">Reference proteome</keyword>
<dbReference type="InterPro" id="IPR001932">
    <property type="entry name" value="PPM-type_phosphatase-like_dom"/>
</dbReference>
<accession>A0ABW4P956</accession>
<dbReference type="RefSeq" id="WP_378486953.1">
    <property type="nucleotide sequence ID" value="NZ_JBHUFB010000019.1"/>
</dbReference>
<dbReference type="Gene3D" id="3.60.40.10">
    <property type="entry name" value="PPM-type phosphatase domain"/>
    <property type="match status" value="1"/>
</dbReference>
<gene>
    <name evidence="2" type="ORF">ACFSJG_19825</name>
</gene>
<dbReference type="SMART" id="SM00331">
    <property type="entry name" value="PP2C_SIG"/>
    <property type="match status" value="1"/>
</dbReference>
<dbReference type="Pfam" id="PF13672">
    <property type="entry name" value="PP2C_2"/>
    <property type="match status" value="1"/>
</dbReference>
<dbReference type="EMBL" id="JBHUFB010000019">
    <property type="protein sequence ID" value="MFD1814469.1"/>
    <property type="molecule type" value="Genomic_DNA"/>
</dbReference>
<evidence type="ECO:0000313" key="3">
    <source>
        <dbReference type="Proteomes" id="UP001597286"/>
    </source>
</evidence>
<evidence type="ECO:0000313" key="2">
    <source>
        <dbReference type="EMBL" id="MFD1814469.1"/>
    </source>
</evidence>
<organism evidence="2 3">
    <name type="scientific">Rhodococcus gannanensis</name>
    <dbReference type="NCBI Taxonomy" id="1960308"/>
    <lineage>
        <taxon>Bacteria</taxon>
        <taxon>Bacillati</taxon>
        <taxon>Actinomycetota</taxon>
        <taxon>Actinomycetes</taxon>
        <taxon>Mycobacteriales</taxon>
        <taxon>Nocardiaceae</taxon>
        <taxon>Rhodococcus</taxon>
    </lineage>
</organism>
<dbReference type="Proteomes" id="UP001597286">
    <property type="component" value="Unassembled WGS sequence"/>
</dbReference>
<dbReference type="SUPFAM" id="SSF81606">
    <property type="entry name" value="PP2C-like"/>
    <property type="match status" value="1"/>
</dbReference>
<name>A0ABW4P956_9NOCA</name>
<comment type="caution">
    <text evidence="2">The sequence shown here is derived from an EMBL/GenBank/DDBJ whole genome shotgun (WGS) entry which is preliminary data.</text>
</comment>
<reference evidence="3" key="1">
    <citation type="journal article" date="2019" name="Int. J. Syst. Evol. Microbiol.">
        <title>The Global Catalogue of Microorganisms (GCM) 10K type strain sequencing project: providing services to taxonomists for standard genome sequencing and annotation.</title>
        <authorList>
            <consortium name="The Broad Institute Genomics Platform"/>
            <consortium name="The Broad Institute Genome Sequencing Center for Infectious Disease"/>
            <person name="Wu L."/>
            <person name="Ma J."/>
        </authorList>
    </citation>
    <scope>NUCLEOTIDE SEQUENCE [LARGE SCALE GENOMIC DNA]</scope>
    <source>
        <strain evidence="3">DT72</strain>
    </source>
</reference>
<proteinExistence type="predicted"/>
<sequence>MVTSNSTRGVVVPHSVHDAVDTHGWTVRAASRQGDTRQKSRRQDAYAVRHGGGRIAVVVCDGVGAAEHSDLAAAAASAALAEHLITAELEVSGDWTAHLKVASLAVTRAAGELLGDRAPSLDDVYSVMATTVTALVVEPTDLGRGPWLAHTATVGDSSAWWRRTRGGAFRFEPWLLMSGGRLTRQEIATSRALVLPLPDDVTVTGASFEIGHEELLLVCSDGVADAFDDGASAVAASFASGWSNPPRISDLADRIAFDADRQVDDRTVVGVWTPR</sequence>